<dbReference type="Pfam" id="PF02518">
    <property type="entry name" value="HATPase_c"/>
    <property type="match status" value="1"/>
</dbReference>
<evidence type="ECO:0000256" key="2">
    <source>
        <dbReference type="ARBA" id="ARBA00012438"/>
    </source>
</evidence>
<dbReference type="SUPFAM" id="SSF55874">
    <property type="entry name" value="ATPase domain of HSP90 chaperone/DNA topoisomerase II/histidine kinase"/>
    <property type="match status" value="1"/>
</dbReference>
<evidence type="ECO:0000256" key="9">
    <source>
        <dbReference type="SAM" id="MobiDB-lite"/>
    </source>
</evidence>
<comment type="catalytic activity">
    <reaction evidence="1">
        <text>ATP + protein L-histidine = ADP + protein N-phospho-L-histidine.</text>
        <dbReference type="EC" id="2.7.13.3"/>
    </reaction>
</comment>
<dbReference type="Gene3D" id="1.20.5.1930">
    <property type="match status" value="1"/>
</dbReference>
<accession>A0ABQ3X7S8</accession>
<evidence type="ECO:0000256" key="7">
    <source>
        <dbReference type="ARBA" id="ARBA00022840"/>
    </source>
</evidence>
<dbReference type="Proteomes" id="UP000612282">
    <property type="component" value="Unassembled WGS sequence"/>
</dbReference>
<dbReference type="InterPro" id="IPR003594">
    <property type="entry name" value="HATPase_dom"/>
</dbReference>
<organism evidence="13 14">
    <name type="scientific">Actinoplanes couchii</name>
    <dbReference type="NCBI Taxonomy" id="403638"/>
    <lineage>
        <taxon>Bacteria</taxon>
        <taxon>Bacillati</taxon>
        <taxon>Actinomycetota</taxon>
        <taxon>Actinomycetes</taxon>
        <taxon>Micromonosporales</taxon>
        <taxon>Micromonosporaceae</taxon>
        <taxon>Actinoplanes</taxon>
    </lineage>
</organism>
<feature type="region of interest" description="Disordered" evidence="9">
    <location>
        <begin position="333"/>
        <end position="355"/>
    </location>
</feature>
<dbReference type="CDD" id="cd16917">
    <property type="entry name" value="HATPase_UhpB-NarQ-NarX-like"/>
    <property type="match status" value="1"/>
</dbReference>
<dbReference type="Gene3D" id="3.30.565.10">
    <property type="entry name" value="Histidine kinase-like ATPase, C-terminal domain"/>
    <property type="match status" value="1"/>
</dbReference>
<evidence type="ECO:0000256" key="5">
    <source>
        <dbReference type="ARBA" id="ARBA00022741"/>
    </source>
</evidence>
<evidence type="ECO:0000256" key="4">
    <source>
        <dbReference type="ARBA" id="ARBA00022679"/>
    </source>
</evidence>
<evidence type="ECO:0000256" key="10">
    <source>
        <dbReference type="SAM" id="Phobius"/>
    </source>
</evidence>
<dbReference type="EC" id="2.7.13.3" evidence="2"/>
<keyword evidence="6 13" id="KW-0418">Kinase</keyword>
<evidence type="ECO:0000256" key="1">
    <source>
        <dbReference type="ARBA" id="ARBA00000085"/>
    </source>
</evidence>
<evidence type="ECO:0000256" key="6">
    <source>
        <dbReference type="ARBA" id="ARBA00022777"/>
    </source>
</evidence>
<keyword evidence="3" id="KW-0597">Phosphoprotein</keyword>
<feature type="transmembrane region" description="Helical" evidence="10">
    <location>
        <begin position="118"/>
        <end position="139"/>
    </location>
</feature>
<reference evidence="13 14" key="1">
    <citation type="submission" date="2021-01" db="EMBL/GenBank/DDBJ databases">
        <title>Whole genome shotgun sequence of Actinoplanes couchii NBRC 106145.</title>
        <authorList>
            <person name="Komaki H."/>
            <person name="Tamura T."/>
        </authorList>
    </citation>
    <scope>NUCLEOTIDE SEQUENCE [LARGE SCALE GENOMIC DNA]</scope>
    <source>
        <strain evidence="13 14">NBRC 106145</strain>
    </source>
</reference>
<dbReference type="EMBL" id="BOMG01000042">
    <property type="protein sequence ID" value="GID54554.1"/>
    <property type="molecule type" value="Genomic_DNA"/>
</dbReference>
<evidence type="ECO:0000259" key="11">
    <source>
        <dbReference type="Pfam" id="PF02518"/>
    </source>
</evidence>
<dbReference type="PANTHER" id="PTHR24421:SF10">
    <property type="entry name" value="NITRATE_NITRITE SENSOR PROTEIN NARQ"/>
    <property type="match status" value="1"/>
</dbReference>
<keyword evidence="14" id="KW-1185">Reference proteome</keyword>
<keyword evidence="8" id="KW-0902">Two-component regulatory system</keyword>
<dbReference type="InterPro" id="IPR050482">
    <property type="entry name" value="Sensor_HK_TwoCompSys"/>
</dbReference>
<keyword evidence="10" id="KW-0472">Membrane</keyword>
<dbReference type="InterPro" id="IPR036890">
    <property type="entry name" value="HATPase_C_sf"/>
</dbReference>
<evidence type="ECO:0000313" key="13">
    <source>
        <dbReference type="EMBL" id="GID54554.1"/>
    </source>
</evidence>
<dbReference type="PANTHER" id="PTHR24421">
    <property type="entry name" value="NITRATE/NITRITE SENSOR PROTEIN NARX-RELATED"/>
    <property type="match status" value="1"/>
</dbReference>
<keyword evidence="10" id="KW-1133">Transmembrane helix</keyword>
<feature type="transmembrane region" description="Helical" evidence="10">
    <location>
        <begin position="51"/>
        <end position="71"/>
    </location>
</feature>
<keyword evidence="4" id="KW-0808">Transferase</keyword>
<evidence type="ECO:0000259" key="12">
    <source>
        <dbReference type="Pfam" id="PF07730"/>
    </source>
</evidence>
<evidence type="ECO:0000313" key="14">
    <source>
        <dbReference type="Proteomes" id="UP000612282"/>
    </source>
</evidence>
<dbReference type="GO" id="GO:0016301">
    <property type="term" value="F:kinase activity"/>
    <property type="evidence" value="ECO:0007669"/>
    <property type="project" value="UniProtKB-KW"/>
</dbReference>
<feature type="domain" description="Signal transduction histidine kinase subgroup 3 dimerisation and phosphoacceptor" evidence="12">
    <location>
        <begin position="160"/>
        <end position="225"/>
    </location>
</feature>
<gene>
    <name evidence="13" type="ORF">Aco03nite_029580</name>
</gene>
<dbReference type="RefSeq" id="WP_203795659.1">
    <property type="nucleotide sequence ID" value="NZ_BAAAQE010000036.1"/>
</dbReference>
<protein>
    <recommendedName>
        <fullName evidence="2">histidine kinase</fullName>
        <ecNumber evidence="2">2.7.13.3</ecNumber>
    </recommendedName>
</protein>
<keyword evidence="10" id="KW-0812">Transmembrane</keyword>
<feature type="domain" description="Histidine kinase/HSP90-like ATPase" evidence="11">
    <location>
        <begin position="258"/>
        <end position="347"/>
    </location>
</feature>
<dbReference type="Pfam" id="PF07730">
    <property type="entry name" value="HisKA_3"/>
    <property type="match status" value="1"/>
</dbReference>
<comment type="caution">
    <text evidence="13">The sequence shown here is derived from an EMBL/GenBank/DDBJ whole genome shotgun (WGS) entry which is preliminary data.</text>
</comment>
<sequence>MWREFAIAGLVLGLCVTTVLTTTDGGDRAMMPLGWALLVAGSAALLGRQRFPVIVLVVTGVVALLYYPFGFPDSPIALSLVIALYTVARERGPVVSGSAAAVLLLAFAAGGFDDWADAGQVAIGVAPILLVAVVLGEVARGRIQRVERAEAAASQRAVEERLRIAREVHDVVAHRIALINVQAGAALHTRSPDGAFEALANIRTASKEALHEVRTVLNVLREPDLTGLPELFRRAGAAGVGIRSTVEAPKLPVPAGAAVYRIVQEALTNTIRHAHATSAEVRIVREGDRLTVTVDDDGRASPGPPSALLSVGNGLRGMAERIAALGGRFQAGPRPGGGFRVRAELPINPDENGTR</sequence>
<evidence type="ECO:0000256" key="3">
    <source>
        <dbReference type="ARBA" id="ARBA00022553"/>
    </source>
</evidence>
<keyword evidence="7" id="KW-0067">ATP-binding</keyword>
<feature type="transmembrane region" description="Helical" evidence="10">
    <location>
        <begin position="92"/>
        <end position="112"/>
    </location>
</feature>
<name>A0ABQ3X7S8_9ACTN</name>
<keyword evidence="5" id="KW-0547">Nucleotide-binding</keyword>
<proteinExistence type="predicted"/>
<evidence type="ECO:0000256" key="8">
    <source>
        <dbReference type="ARBA" id="ARBA00023012"/>
    </source>
</evidence>
<dbReference type="InterPro" id="IPR011712">
    <property type="entry name" value="Sig_transdc_His_kin_sub3_dim/P"/>
</dbReference>